<dbReference type="PANTHER" id="PTHR43606:SF2">
    <property type="entry name" value="ALKALINE PHOSPHATASE FAMILY PROTEIN (AFU_ORTHOLOGUE AFUA_5G03860)"/>
    <property type="match status" value="1"/>
</dbReference>
<evidence type="ECO:0000313" key="3">
    <source>
        <dbReference type="EMBL" id="SDC17012.1"/>
    </source>
</evidence>
<proteinExistence type="predicted"/>
<dbReference type="InterPro" id="IPR052900">
    <property type="entry name" value="Phospholipid_Metab_Enz"/>
</dbReference>
<protein>
    <submittedName>
        <fullName evidence="3">Alkaline phosphatase D</fullName>
    </submittedName>
</protein>
<dbReference type="Gene3D" id="3.60.21.70">
    <property type="entry name" value="PhoD-like phosphatase"/>
    <property type="match status" value="1"/>
</dbReference>
<sequence>MSDDLITGHNRSNTSGAFDRGRRVFLKSLLAGSALVVLDQLGGRHLTDALVRAGKSATHSLPRYQPRHHPGQGFGQSVAAGDPTSSGAILWTRIDPELVPGIRAADYDPALVQWLDGASDSPQDAVRRAIDDGTFVMVEIATTRDFSQVALRGYTPIWRDYDNVVKVDTDGRLAPQKTYYYRFITKTGHVSPIGRFRTLASKESHLDSLRFAYVSCQDYTNGYYHALRFAAEEEVDFVIHLGDYIYESVGDPSYQNPLPDRQIRLPSGQPKAFTIEDYRTLYRTYKSDPDLRKLHERHAMISIWDDHEFANDAYYPAVAPDDSLKSHPDRRQIANRVWFEYTPARIQFDPGKSFKDSIRIYRSIQVGNLAEFIFTDERLYRSSHPCGEETLDRYFSAGCPRMYDPAQTMLGAGVSQQKEWFLHRIKNSDSLWKIWGNEVQFTPLKALTRYVNLDAWDGFAGERKEITQTLKDAGIKNFITITGDLHTFEANLIMEDYQKDPDDAAVGIEFMVGSVTSSNLSEMIYQAATNTALGAHSNPLPLEAIQEIIRRILGVTTPLTRSLVDFVVDKLNGIIQTENPWIKLFNSTTHGYCVMELTPYKATWTAYSVDDTKSRDAGDKSLLFQCEVPKDQARIRILNP</sequence>
<dbReference type="Gene3D" id="2.60.40.380">
    <property type="entry name" value="Purple acid phosphatase-like, N-terminal"/>
    <property type="match status" value="1"/>
</dbReference>
<dbReference type="STRING" id="1236220.SAMN04488112_1042"/>
<accession>A0A1G6JDW2</accession>
<dbReference type="InterPro" id="IPR029052">
    <property type="entry name" value="Metallo-depent_PP-like"/>
</dbReference>
<evidence type="ECO:0000313" key="4">
    <source>
        <dbReference type="Proteomes" id="UP000199387"/>
    </source>
</evidence>
<dbReference type="InterPro" id="IPR038607">
    <property type="entry name" value="PhoD-like_sf"/>
</dbReference>
<dbReference type="InterPro" id="IPR032093">
    <property type="entry name" value="PhoD_N"/>
</dbReference>
<dbReference type="Proteomes" id="UP000199387">
    <property type="component" value="Unassembled WGS sequence"/>
</dbReference>
<dbReference type="EMBL" id="FMZA01000004">
    <property type="protein sequence ID" value="SDC17012.1"/>
    <property type="molecule type" value="Genomic_DNA"/>
</dbReference>
<dbReference type="CDD" id="cd07389">
    <property type="entry name" value="MPP_PhoD"/>
    <property type="match status" value="1"/>
</dbReference>
<gene>
    <name evidence="3" type="ORF">SAMN04488112_1042</name>
</gene>
<evidence type="ECO:0000259" key="2">
    <source>
        <dbReference type="Pfam" id="PF16655"/>
    </source>
</evidence>
<reference evidence="3 4" key="1">
    <citation type="submission" date="2016-10" db="EMBL/GenBank/DDBJ databases">
        <authorList>
            <person name="de Groot N.N."/>
        </authorList>
    </citation>
    <scope>NUCLEOTIDE SEQUENCE [LARGE SCALE GENOMIC DNA]</scope>
    <source>
        <strain evidence="3 4">DSM 45514</strain>
    </source>
</reference>
<keyword evidence="4" id="KW-1185">Reference proteome</keyword>
<feature type="domain" description="Phospholipase D N-terminal" evidence="2">
    <location>
        <begin position="77"/>
        <end position="198"/>
    </location>
</feature>
<dbReference type="OrthoDB" id="9763616at2"/>
<dbReference type="Pfam" id="PF16655">
    <property type="entry name" value="PhoD_N"/>
    <property type="match status" value="1"/>
</dbReference>
<dbReference type="Pfam" id="PF09423">
    <property type="entry name" value="PhoD"/>
    <property type="match status" value="1"/>
</dbReference>
<evidence type="ECO:0000259" key="1">
    <source>
        <dbReference type="Pfam" id="PF09423"/>
    </source>
</evidence>
<dbReference type="PANTHER" id="PTHR43606">
    <property type="entry name" value="PHOSPHATASE, PUTATIVE (AFU_ORTHOLOGUE AFUA_6G08710)-RELATED"/>
    <property type="match status" value="1"/>
</dbReference>
<feature type="domain" description="PhoD-like phosphatase metallophosphatase" evidence="1">
    <location>
        <begin position="211"/>
        <end position="533"/>
    </location>
</feature>
<dbReference type="RefSeq" id="WP_091566752.1">
    <property type="nucleotide sequence ID" value="NZ_FMZA01000004.1"/>
</dbReference>
<dbReference type="InterPro" id="IPR018946">
    <property type="entry name" value="PhoD-like_MPP"/>
</dbReference>
<name>A0A1G6JDW2_9BACL</name>
<organism evidence="3 4">
    <name type="scientific">Melghirimyces thermohalophilus</name>
    <dbReference type="NCBI Taxonomy" id="1236220"/>
    <lineage>
        <taxon>Bacteria</taxon>
        <taxon>Bacillati</taxon>
        <taxon>Bacillota</taxon>
        <taxon>Bacilli</taxon>
        <taxon>Bacillales</taxon>
        <taxon>Thermoactinomycetaceae</taxon>
        <taxon>Melghirimyces</taxon>
    </lineage>
</organism>
<dbReference type="AlphaFoldDB" id="A0A1G6JDW2"/>
<dbReference type="SUPFAM" id="SSF56300">
    <property type="entry name" value="Metallo-dependent phosphatases"/>
    <property type="match status" value="1"/>
</dbReference>